<feature type="domain" description="Aminoglycoside phosphotransferase" evidence="1">
    <location>
        <begin position="74"/>
        <end position="273"/>
    </location>
</feature>
<proteinExistence type="predicted"/>
<dbReference type="GO" id="GO:0016740">
    <property type="term" value="F:transferase activity"/>
    <property type="evidence" value="ECO:0007669"/>
    <property type="project" value="UniProtKB-KW"/>
</dbReference>
<dbReference type="EMBL" id="ARYM01000017">
    <property type="protein sequence ID" value="KCZ97620.1"/>
    <property type="molecule type" value="Genomic_DNA"/>
</dbReference>
<reference evidence="2 3" key="1">
    <citation type="journal article" date="2014" name="Antonie Van Leeuwenhoek">
        <title>Hyphomonas beringensis sp. nov. and Hyphomonas chukchiensis sp. nov., isolated from surface seawater of the Bering Sea and Chukchi Sea.</title>
        <authorList>
            <person name="Li C."/>
            <person name="Lai Q."/>
            <person name="Li G."/>
            <person name="Dong C."/>
            <person name="Wang J."/>
            <person name="Liao Y."/>
            <person name="Shao Z."/>
        </authorList>
    </citation>
    <scope>NUCLEOTIDE SEQUENCE [LARGE SCALE GENOMIC DNA]</scope>
    <source>
        <strain evidence="2 3">PS728</strain>
    </source>
</reference>
<dbReference type="InterPro" id="IPR002575">
    <property type="entry name" value="Aminoglycoside_PTrfase"/>
</dbReference>
<organism evidence="2 3">
    <name type="scientific">Hyphomonas polymorpha PS728</name>
    <dbReference type="NCBI Taxonomy" id="1280954"/>
    <lineage>
        <taxon>Bacteria</taxon>
        <taxon>Pseudomonadati</taxon>
        <taxon>Pseudomonadota</taxon>
        <taxon>Alphaproteobacteria</taxon>
        <taxon>Hyphomonadales</taxon>
        <taxon>Hyphomonadaceae</taxon>
        <taxon>Hyphomonas</taxon>
    </lineage>
</organism>
<comment type="caution">
    <text evidence="2">The sequence shown here is derived from an EMBL/GenBank/DDBJ whole genome shotgun (WGS) entry which is preliminary data.</text>
</comment>
<dbReference type="STRING" id="1280954.HPO_14042"/>
<dbReference type="CDD" id="cd05154">
    <property type="entry name" value="ACAD10_11_N-like"/>
    <property type="match status" value="1"/>
</dbReference>
<evidence type="ECO:0000313" key="3">
    <source>
        <dbReference type="Proteomes" id="UP000027100"/>
    </source>
</evidence>
<dbReference type="InterPro" id="IPR011009">
    <property type="entry name" value="Kinase-like_dom_sf"/>
</dbReference>
<sequence>MSDISSALDQSVAAAKGNYARIDSGRLIGFLQHVFRADVVLREVGGGAAKSGSSSGILVFSAGIVRQGGTEEKKLVLRYDPQADNRIFYRYDLDTEYQLLEKLQNAPVKVPRVHGLDASGEMLGVSGFLMECAPGAPIPTSLFNSGPLVEATPPERREIYLDILRNLAAVHTLDYAAYGLSGFSKQADGACPPEKFINWWRKTWDWARPDDYERLLPIHEWLLANAPVIRQPVLMHGDPNLGNYLLHNNRVSAMLDWELSSVGAAELDLAIQIVSMDPHRPHTSTLPVVPPTEADWLSMYADVGGKPIGDLRYYKVHAAYEILICMGSMSRYLPEAVASQYKAMSAFYWDMAQRIMRC</sequence>
<dbReference type="PATRIC" id="fig|1280954.3.peg.2845"/>
<keyword evidence="2" id="KW-0808">Transferase</keyword>
<protein>
    <submittedName>
        <fullName evidence="2">Phosphotransferase enzyme family protein</fullName>
    </submittedName>
</protein>
<gene>
    <name evidence="2" type="ORF">HPO_14042</name>
</gene>
<dbReference type="Gene3D" id="3.30.200.20">
    <property type="entry name" value="Phosphorylase Kinase, domain 1"/>
    <property type="match status" value="1"/>
</dbReference>
<dbReference type="eggNOG" id="COG3173">
    <property type="taxonomic scope" value="Bacteria"/>
</dbReference>
<dbReference type="Proteomes" id="UP000027100">
    <property type="component" value="Unassembled WGS sequence"/>
</dbReference>
<dbReference type="RefSeq" id="WP_035600095.1">
    <property type="nucleotide sequence ID" value="NZ_ARYM01000017.1"/>
</dbReference>
<name>A0A062VDV6_9PROT</name>
<dbReference type="OrthoDB" id="3806873at2"/>
<keyword evidence="3" id="KW-1185">Reference proteome</keyword>
<dbReference type="Pfam" id="PF01636">
    <property type="entry name" value="APH"/>
    <property type="match status" value="1"/>
</dbReference>
<dbReference type="Gene3D" id="3.90.1200.10">
    <property type="match status" value="1"/>
</dbReference>
<dbReference type="SUPFAM" id="SSF56112">
    <property type="entry name" value="Protein kinase-like (PK-like)"/>
    <property type="match status" value="1"/>
</dbReference>
<dbReference type="PANTHER" id="PTHR21310">
    <property type="entry name" value="AMINOGLYCOSIDE PHOSPHOTRANSFERASE-RELATED-RELATED"/>
    <property type="match status" value="1"/>
</dbReference>
<evidence type="ECO:0000259" key="1">
    <source>
        <dbReference type="Pfam" id="PF01636"/>
    </source>
</evidence>
<evidence type="ECO:0000313" key="2">
    <source>
        <dbReference type="EMBL" id="KCZ97620.1"/>
    </source>
</evidence>
<accession>A0A062VDV6</accession>
<dbReference type="InterPro" id="IPR041726">
    <property type="entry name" value="ACAD10_11_N"/>
</dbReference>
<dbReference type="AlphaFoldDB" id="A0A062VDV6"/>
<dbReference type="InterPro" id="IPR051678">
    <property type="entry name" value="AGP_Transferase"/>
</dbReference>